<evidence type="ECO:0000256" key="3">
    <source>
        <dbReference type="ARBA" id="ARBA00022989"/>
    </source>
</evidence>
<keyword evidence="4 6" id="KW-0472">Membrane</keyword>
<protein>
    <recommendedName>
        <fullName evidence="9">G protein-coupled receptor</fullName>
    </recommendedName>
</protein>
<evidence type="ECO:0000256" key="1">
    <source>
        <dbReference type="ARBA" id="ARBA00004141"/>
    </source>
</evidence>
<dbReference type="Proteomes" id="UP001432322">
    <property type="component" value="Unassembled WGS sequence"/>
</dbReference>
<feature type="transmembrane region" description="Helical" evidence="6">
    <location>
        <begin position="55"/>
        <end position="72"/>
    </location>
</feature>
<reference evidence="7" key="1">
    <citation type="submission" date="2023-10" db="EMBL/GenBank/DDBJ databases">
        <title>Genome assembly of Pristionchus species.</title>
        <authorList>
            <person name="Yoshida K."/>
            <person name="Sommer R.J."/>
        </authorList>
    </citation>
    <scope>NUCLEOTIDE SEQUENCE</scope>
    <source>
        <strain evidence="7">RS5133</strain>
    </source>
</reference>
<organism evidence="7 8">
    <name type="scientific">Pristionchus fissidentatus</name>
    <dbReference type="NCBI Taxonomy" id="1538716"/>
    <lineage>
        <taxon>Eukaryota</taxon>
        <taxon>Metazoa</taxon>
        <taxon>Ecdysozoa</taxon>
        <taxon>Nematoda</taxon>
        <taxon>Chromadorea</taxon>
        <taxon>Rhabditida</taxon>
        <taxon>Rhabditina</taxon>
        <taxon>Diplogasteromorpha</taxon>
        <taxon>Diplogasteroidea</taxon>
        <taxon>Neodiplogasteridae</taxon>
        <taxon>Pristionchus</taxon>
    </lineage>
</organism>
<sequence>MNSSCSLATEIYESLGFHILQWCIVSNFGTNLLVLQFNSHSFKKSRIGIPNMQELLASLYFYLILYSLSQVFNQVAKDKDTIDIKNNKLNNKSVLLIFRYSANSPCDARVPRLIYAIVYGVLTYLPEPLEGLSAYCSSITKSSEAAVIMNIYVMFFLDVLNVASSFALWKYNYSKLEER</sequence>
<keyword evidence="2 6" id="KW-0812">Transmembrane</keyword>
<evidence type="ECO:0000313" key="7">
    <source>
        <dbReference type="EMBL" id="GMT11145.1"/>
    </source>
</evidence>
<evidence type="ECO:0000256" key="4">
    <source>
        <dbReference type="ARBA" id="ARBA00023136"/>
    </source>
</evidence>
<comment type="similarity">
    <text evidence="5">Belongs to the nematode receptor-like protein sra family.</text>
</comment>
<dbReference type="InterPro" id="IPR051080">
    <property type="entry name" value="Nematode_rcpt-like_serp_alpha"/>
</dbReference>
<feature type="transmembrane region" description="Helical" evidence="6">
    <location>
        <begin position="15"/>
        <end position="34"/>
    </location>
</feature>
<name>A0AAV5V004_9BILA</name>
<dbReference type="EMBL" id="BTSY01000001">
    <property type="protein sequence ID" value="GMT11145.1"/>
    <property type="molecule type" value="Genomic_DNA"/>
</dbReference>
<dbReference type="AlphaFoldDB" id="A0AAV5V004"/>
<evidence type="ECO:0008006" key="9">
    <source>
        <dbReference type="Google" id="ProtNLM"/>
    </source>
</evidence>
<keyword evidence="3 6" id="KW-1133">Transmembrane helix</keyword>
<feature type="non-terminal residue" evidence="7">
    <location>
        <position position="179"/>
    </location>
</feature>
<dbReference type="PANTHER" id="PTHR31357">
    <property type="entry name" value="SERPENTINE RECEPTOR CLASS ALPHA-10"/>
    <property type="match status" value="1"/>
</dbReference>
<dbReference type="GO" id="GO:0016020">
    <property type="term" value="C:membrane"/>
    <property type="evidence" value="ECO:0007669"/>
    <property type="project" value="UniProtKB-SubCell"/>
</dbReference>
<comment type="subcellular location">
    <subcellularLocation>
        <location evidence="1">Membrane</location>
        <topology evidence="1">Multi-pass membrane protein</topology>
    </subcellularLocation>
</comment>
<evidence type="ECO:0000313" key="8">
    <source>
        <dbReference type="Proteomes" id="UP001432322"/>
    </source>
</evidence>
<accession>A0AAV5V004</accession>
<gene>
    <name evidence="7" type="ORF">PFISCL1PPCAC_2442</name>
</gene>
<proteinExistence type="inferred from homology"/>
<dbReference type="PANTHER" id="PTHR31357:SF5">
    <property type="entry name" value="SERPENTINE RECEPTOR CLASS ALPHA-1-RELATED"/>
    <property type="match status" value="1"/>
</dbReference>
<dbReference type="GO" id="GO:0004984">
    <property type="term" value="F:olfactory receptor activity"/>
    <property type="evidence" value="ECO:0007669"/>
    <property type="project" value="TreeGrafter"/>
</dbReference>
<keyword evidence="8" id="KW-1185">Reference proteome</keyword>
<comment type="caution">
    <text evidence="7">The sequence shown here is derived from an EMBL/GenBank/DDBJ whole genome shotgun (WGS) entry which is preliminary data.</text>
</comment>
<evidence type="ECO:0000256" key="2">
    <source>
        <dbReference type="ARBA" id="ARBA00022692"/>
    </source>
</evidence>
<evidence type="ECO:0000256" key="5">
    <source>
        <dbReference type="ARBA" id="ARBA00037994"/>
    </source>
</evidence>
<feature type="transmembrane region" description="Helical" evidence="6">
    <location>
        <begin position="147"/>
        <end position="169"/>
    </location>
</feature>
<evidence type="ECO:0000256" key="6">
    <source>
        <dbReference type="SAM" id="Phobius"/>
    </source>
</evidence>